<keyword evidence="2" id="KW-1185">Reference proteome</keyword>
<dbReference type="EMBL" id="CAJVPM010000179">
    <property type="protein sequence ID" value="CAG8437487.1"/>
    <property type="molecule type" value="Genomic_DNA"/>
</dbReference>
<reference evidence="1" key="1">
    <citation type="submission" date="2021-06" db="EMBL/GenBank/DDBJ databases">
        <authorList>
            <person name="Kallberg Y."/>
            <person name="Tangrot J."/>
            <person name="Rosling A."/>
        </authorList>
    </citation>
    <scope>NUCLEOTIDE SEQUENCE</scope>
    <source>
        <strain evidence="1">AU212A</strain>
    </source>
</reference>
<gene>
    <name evidence="1" type="ORF">SCALOS_LOCUS370</name>
</gene>
<organism evidence="1 2">
    <name type="scientific">Scutellospora calospora</name>
    <dbReference type="NCBI Taxonomy" id="85575"/>
    <lineage>
        <taxon>Eukaryota</taxon>
        <taxon>Fungi</taxon>
        <taxon>Fungi incertae sedis</taxon>
        <taxon>Mucoromycota</taxon>
        <taxon>Glomeromycotina</taxon>
        <taxon>Glomeromycetes</taxon>
        <taxon>Diversisporales</taxon>
        <taxon>Gigasporaceae</taxon>
        <taxon>Scutellospora</taxon>
    </lineage>
</organism>
<sequence>MSDSEQKTQEEYIERQTPNILITGTPGTGKTTLSQLASDLTGLLHINVGDLVKEKSLHQGFDQEFQSWILDDDKLIDELEETLSNGGNIVDFHSCEVFPERWFDLILVLRTDNTTLYDRLKERGYSAKKITENIDSEIFQVILEEARESYSAGIVVELQSNNIEDMQSNVARIEEWVKAWKARTNGKDCQKNNIMDKDTRRYGSSRQMVQKTTKKAKTPTTSRLKPPKHSASPSNKIDCEPNPSSIPPKKPNTNISSIYDQNIIAQSGDFGDSKIVENQTIVTSYVTTSPKLPPKKSNKSNKRKPASRNNITNVKTKNINDESIILDNIEQVDEEDGVVLIITKKPTAIVNNRPSIPPKNPIRRPTTIANIPKRTSSINVINTNVNTNIKVRDRSSASVVPSPTFKSGTFNVSPVHYPSEKISETDNLRRGSKIMPKKSIQNPSISKTIPTKNAKSNARLSKKNSPVITPSTIPETKRDNMLSASSSSSSSTLIQHRKSSPSTSIQNRNSSFSTSIQNRDLLSLTSIQNRDLLFSTSMLNRDSAYSSSIQHRNSLSLTSIQHRSSLSSASIQHRDSYLKPHPPSPLSKFSFTPSDINPNINHIESFSQNSLSEAPSIEDDDLKRRKQLWNVIKELVDTERAFLQDMKLLEEVYFIQARDIPIFDQYDCKTIFSNLPEIIKFSADFLDLLLAASGIDELNDDPDKRHKLENDETYIGDVFAQMMRKHQGDSRLEKVYGEYCKRHEAAVQKLREFDKDDNKCKNQCNGRTTSWDLTSLLIKPVQRVLKYPLLLQQILSRTKPSHPDYEQLQFSLSEITKVASRINEIKKRKDIVEKIKRNDIKAAEDELYNAFVEKFKALEQRGIQLVKEVKCWVKSIKSFFEDQRRLAAAIEEFHTLELSSNKDREIPKMIEYGKAIKSLEYSCGKEMEDAIKKVLFPQIEKFLSLFKAPAAVMRKRERKLLDYCHANLLKIKGEIPEKSLQQSADAFVSISEQLREELPAFFMFMIEYFDILVQELIKIQARFYRQMSMDFQQYFYKFVDLQALEQISDDRELVMRNMDIVGEYNNYFNGTLKMDEELYKFVLLNHEQTPTEVTEDIVDRSERNSKTSESIRSSTSSRRLEKSKEHRKGCIWTDDNGLSLFSDYSSDNKIQNLYELNNDNSDYKAIKHKSEQNYGTHKKYSTDSVFGCRSSFDSSNL</sequence>
<dbReference type="Proteomes" id="UP000789860">
    <property type="component" value="Unassembled WGS sequence"/>
</dbReference>
<comment type="caution">
    <text evidence="1">The sequence shown here is derived from an EMBL/GenBank/DDBJ whole genome shotgun (WGS) entry which is preliminary data.</text>
</comment>
<protein>
    <submittedName>
        <fullName evidence="1">9766_t:CDS:1</fullName>
    </submittedName>
</protein>
<accession>A0ACA9JUS7</accession>
<evidence type="ECO:0000313" key="2">
    <source>
        <dbReference type="Proteomes" id="UP000789860"/>
    </source>
</evidence>
<proteinExistence type="predicted"/>
<evidence type="ECO:0000313" key="1">
    <source>
        <dbReference type="EMBL" id="CAG8437487.1"/>
    </source>
</evidence>
<name>A0ACA9JUS7_9GLOM</name>